<evidence type="ECO:0000313" key="4">
    <source>
        <dbReference type="Proteomes" id="UP000801428"/>
    </source>
</evidence>
<keyword evidence="4" id="KW-1185">Reference proteome</keyword>
<reference evidence="3" key="1">
    <citation type="submission" date="2019-04" db="EMBL/GenBank/DDBJ databases">
        <title>Sequencing of skin fungus with MAO and IRED activity.</title>
        <authorList>
            <person name="Marsaioli A.J."/>
            <person name="Bonatto J.M.C."/>
            <person name="Reis Junior O."/>
        </authorList>
    </citation>
    <scope>NUCLEOTIDE SEQUENCE</scope>
    <source>
        <strain evidence="3">30M1</strain>
    </source>
</reference>
<gene>
    <name evidence="3" type="ORF">E8E13_000603</name>
</gene>
<organism evidence="3 4">
    <name type="scientific">Curvularia kusanoi</name>
    <name type="common">Cochliobolus kusanoi</name>
    <dbReference type="NCBI Taxonomy" id="90978"/>
    <lineage>
        <taxon>Eukaryota</taxon>
        <taxon>Fungi</taxon>
        <taxon>Dikarya</taxon>
        <taxon>Ascomycota</taxon>
        <taxon>Pezizomycotina</taxon>
        <taxon>Dothideomycetes</taxon>
        <taxon>Pleosporomycetidae</taxon>
        <taxon>Pleosporales</taxon>
        <taxon>Pleosporineae</taxon>
        <taxon>Pleosporaceae</taxon>
        <taxon>Curvularia</taxon>
    </lineage>
</organism>
<dbReference type="Pfam" id="PF24580">
    <property type="entry name" value="DUF7607"/>
    <property type="match status" value="1"/>
</dbReference>
<feature type="compositionally biased region" description="Basic and acidic residues" evidence="1">
    <location>
        <begin position="24"/>
        <end position="34"/>
    </location>
</feature>
<dbReference type="EMBL" id="SWKU01000017">
    <property type="protein sequence ID" value="KAF2999209.1"/>
    <property type="molecule type" value="Genomic_DNA"/>
</dbReference>
<evidence type="ECO:0000259" key="2">
    <source>
        <dbReference type="Pfam" id="PF24580"/>
    </source>
</evidence>
<sequence length="546" mass="60420">MSPPHPTSAMHSLNLSDQNASKPARRDDEPTLDSRKRKRLTPVHLASEQLPRKATPRSIQPSSAFNLEVPTNSGAWDHLNKWNTAHDTIIGGTDDEEDEEDYCSDASSESALLGDEPENGDEEARFSAEQSRTKGNKLTTGDVLRIIQGCIETFEQAWTPGKGETKRKNETSEVEVPVVYDPLAMWEQAEADGRRNELVTKYELEGDYYRQYLDKLCDEIMKDPGTTEAKVKLLCENLEITVDNIQRAAWLEEIYRLSPERTSDDESQDTASGIADGVRPPPNSLPQSFGHPAPSQIVDLGTPSDSESDSSDEALPTSIISARAVPTRRDRSTTSNTHAGISISEPVIVDSVETMNTPAGLAAGVHLGSLGDAPEQSSISTVTRWSWAHLEETQDRKRAVSKAIHELNPIDRENIRQRLQKVGRANMIREIPACIDMLSCGATRMRGVLPQDLGKILTFTRLFLCWWLCGNYLQNAAPKADLLELQGCLQHDASDLSIFCDYVDTVLQTTFSVDALSYPTRPSQAEIIEISDDDEPCNTRNGTQTI</sequence>
<dbReference type="OrthoDB" id="3533395at2759"/>
<proteinExistence type="predicted"/>
<name>A0A9P4TAW7_CURKU</name>
<feature type="compositionally biased region" description="Acidic residues" evidence="1">
    <location>
        <begin position="93"/>
        <end position="103"/>
    </location>
</feature>
<feature type="compositionally biased region" description="Polar residues" evidence="1">
    <location>
        <begin position="9"/>
        <end position="21"/>
    </location>
</feature>
<feature type="compositionally biased region" description="Polar residues" evidence="1">
    <location>
        <begin position="57"/>
        <end position="74"/>
    </location>
</feature>
<comment type="caution">
    <text evidence="3">The sequence shown here is derived from an EMBL/GenBank/DDBJ whole genome shotgun (WGS) entry which is preliminary data.</text>
</comment>
<feature type="region of interest" description="Disordered" evidence="1">
    <location>
        <begin position="259"/>
        <end position="337"/>
    </location>
</feature>
<dbReference type="InterPro" id="IPR056026">
    <property type="entry name" value="DUF7607"/>
</dbReference>
<feature type="region of interest" description="Disordered" evidence="1">
    <location>
        <begin position="1"/>
        <end position="133"/>
    </location>
</feature>
<dbReference type="Proteomes" id="UP000801428">
    <property type="component" value="Unassembled WGS sequence"/>
</dbReference>
<evidence type="ECO:0000313" key="3">
    <source>
        <dbReference type="EMBL" id="KAF2999209.1"/>
    </source>
</evidence>
<accession>A0A9P4TAW7</accession>
<feature type="domain" description="DUF7607" evidence="2">
    <location>
        <begin position="142"/>
        <end position="258"/>
    </location>
</feature>
<dbReference type="AlphaFoldDB" id="A0A9P4TAW7"/>
<evidence type="ECO:0000256" key="1">
    <source>
        <dbReference type="SAM" id="MobiDB-lite"/>
    </source>
</evidence>
<protein>
    <recommendedName>
        <fullName evidence="2">DUF7607 domain-containing protein</fullName>
    </recommendedName>
</protein>